<dbReference type="Proteomes" id="UP001431783">
    <property type="component" value="Unassembled WGS sequence"/>
</dbReference>
<feature type="non-terminal residue" evidence="1">
    <location>
        <position position="1"/>
    </location>
</feature>
<dbReference type="AlphaFoldDB" id="A0AAW1UKI2"/>
<accession>A0AAW1UKI2</accession>
<evidence type="ECO:0000313" key="1">
    <source>
        <dbReference type="EMBL" id="KAK9881316.1"/>
    </source>
</evidence>
<name>A0AAW1UKI2_9CUCU</name>
<sequence length="84" mass="10368">HDFGSERRVIFKTKKGGEYRDSYIRSHLHYEDIDMENIAGTRRAYDELKKKREQNRENVKWMVQNNRKKILNLISRRNYMEYIS</sequence>
<proteinExistence type="predicted"/>
<gene>
    <name evidence="1" type="ORF">WA026_015442</name>
</gene>
<comment type="caution">
    <text evidence="1">The sequence shown here is derived from an EMBL/GenBank/DDBJ whole genome shotgun (WGS) entry which is preliminary data.</text>
</comment>
<evidence type="ECO:0000313" key="2">
    <source>
        <dbReference type="Proteomes" id="UP001431783"/>
    </source>
</evidence>
<organism evidence="1 2">
    <name type="scientific">Henosepilachna vigintioctopunctata</name>
    <dbReference type="NCBI Taxonomy" id="420089"/>
    <lineage>
        <taxon>Eukaryota</taxon>
        <taxon>Metazoa</taxon>
        <taxon>Ecdysozoa</taxon>
        <taxon>Arthropoda</taxon>
        <taxon>Hexapoda</taxon>
        <taxon>Insecta</taxon>
        <taxon>Pterygota</taxon>
        <taxon>Neoptera</taxon>
        <taxon>Endopterygota</taxon>
        <taxon>Coleoptera</taxon>
        <taxon>Polyphaga</taxon>
        <taxon>Cucujiformia</taxon>
        <taxon>Coccinelloidea</taxon>
        <taxon>Coccinellidae</taxon>
        <taxon>Epilachninae</taxon>
        <taxon>Epilachnini</taxon>
        <taxon>Henosepilachna</taxon>
    </lineage>
</organism>
<dbReference type="EMBL" id="JARQZJ010000068">
    <property type="protein sequence ID" value="KAK9881316.1"/>
    <property type="molecule type" value="Genomic_DNA"/>
</dbReference>
<reference evidence="1 2" key="1">
    <citation type="submission" date="2023-03" db="EMBL/GenBank/DDBJ databases">
        <title>Genome insight into feeding habits of ladybird beetles.</title>
        <authorList>
            <person name="Li H.-S."/>
            <person name="Huang Y.-H."/>
            <person name="Pang H."/>
        </authorList>
    </citation>
    <scope>NUCLEOTIDE SEQUENCE [LARGE SCALE GENOMIC DNA]</scope>
    <source>
        <strain evidence="1">SYSU_2023b</strain>
        <tissue evidence="1">Whole body</tissue>
    </source>
</reference>
<protein>
    <submittedName>
        <fullName evidence="1">Uncharacterized protein</fullName>
    </submittedName>
</protein>
<keyword evidence="2" id="KW-1185">Reference proteome</keyword>